<dbReference type="AlphaFoldDB" id="U5W520"/>
<evidence type="ECO:0000313" key="1">
    <source>
        <dbReference type="EMBL" id="AGZ43060.1"/>
    </source>
</evidence>
<gene>
    <name evidence="1" type="ORF">AFR_23960</name>
</gene>
<protein>
    <submittedName>
        <fullName evidence="1">Uncharacterized protein</fullName>
    </submittedName>
</protein>
<organism evidence="1 2">
    <name type="scientific">Actinoplanes friuliensis DSM 7358</name>
    <dbReference type="NCBI Taxonomy" id="1246995"/>
    <lineage>
        <taxon>Bacteria</taxon>
        <taxon>Bacillati</taxon>
        <taxon>Actinomycetota</taxon>
        <taxon>Actinomycetes</taxon>
        <taxon>Micromonosporales</taxon>
        <taxon>Micromonosporaceae</taxon>
        <taxon>Actinoplanes</taxon>
    </lineage>
</organism>
<dbReference type="OrthoDB" id="3872040at2"/>
<accession>U5W520</accession>
<sequence>MSDDDPRALAAGLAGRNDVTGLWEIAERHLHAGDAAFVADLGIAMWRRHGKDTSPPWQFRSAFDRMLRLLTLTPGTLDQALRLIAVSPDRRHARYAASLLASAHSAAELEIVLRGSAAQELRACLAHELVLRGAEAPGLGFHPLAWLPRTLTPLEGRPSLPHYHVNGGSGDVPGLSVEPFHGHGPVPPVRETTTAQDSAAIGAAVATWAEESNGRVEARIYALDADLHPDAVVDTLATLDAECLGGLKSGPGPCTATQAWEQLFLAASGGGAYPSGAFGAYGRLLAWQSVAALVGAPPDAPAAEVEALAHAGSWWSFAATTGWFDNIAWDVGLAVVSPDRRRLALLAATDTD</sequence>
<dbReference type="KEGG" id="afs:AFR_23960"/>
<dbReference type="eggNOG" id="ENOG502ZFX3">
    <property type="taxonomic scope" value="Bacteria"/>
</dbReference>
<dbReference type="Pfam" id="PF19681">
    <property type="entry name" value="DUF6183"/>
    <property type="match status" value="1"/>
</dbReference>
<proteinExistence type="predicted"/>
<dbReference type="RefSeq" id="WP_023363650.1">
    <property type="nucleotide sequence ID" value="NC_022657.1"/>
</dbReference>
<evidence type="ECO:0000313" key="2">
    <source>
        <dbReference type="Proteomes" id="UP000017746"/>
    </source>
</evidence>
<dbReference type="EMBL" id="CP006272">
    <property type="protein sequence ID" value="AGZ43060.1"/>
    <property type="molecule type" value="Genomic_DNA"/>
</dbReference>
<dbReference type="PATRIC" id="fig|1246995.3.peg.4853"/>
<dbReference type="HOGENOM" id="CLU_749899_0_0_11"/>
<keyword evidence="2" id="KW-1185">Reference proteome</keyword>
<dbReference type="Proteomes" id="UP000017746">
    <property type="component" value="Chromosome"/>
</dbReference>
<dbReference type="InterPro" id="IPR045756">
    <property type="entry name" value="DUF6183"/>
</dbReference>
<reference evidence="1 2" key="1">
    <citation type="journal article" date="2014" name="J. Biotechnol.">
        <title>Complete genome sequence of the actinobacterium Actinoplanes friuliensis HAG 010964, producer of the lipopeptide antibiotic friulimycin.</title>
        <authorList>
            <person name="Ruckert C."/>
            <person name="Szczepanowski R."/>
            <person name="Albersmeier A."/>
            <person name="Goesmann A."/>
            <person name="Fischer N."/>
            <person name="Steinkamper A."/>
            <person name="Puhler A."/>
            <person name="Biener R."/>
            <person name="Schwartz D."/>
            <person name="Kalinowski J."/>
        </authorList>
    </citation>
    <scope>NUCLEOTIDE SEQUENCE [LARGE SCALE GENOMIC DNA]</scope>
    <source>
        <strain evidence="1 2">DSM 7358</strain>
    </source>
</reference>
<name>U5W520_9ACTN</name>